<reference evidence="2" key="1">
    <citation type="submission" date="2023-02" db="EMBL/GenBank/DDBJ databases">
        <title>Detection, antimicrobial susceptibility and genomic characterization of NDM-producing species of Morganellaceae, Yersiniaceae, and Enterobacteriaceae other than Klebsiella.</title>
        <authorList>
            <person name="Camargo C.H."/>
            <person name="Sacchi C.T."/>
            <person name="Campos K.R."/>
        </authorList>
    </citation>
    <scope>NUCLEOTIDE SEQUENCE</scope>
    <source>
        <strain evidence="2">1189_21</strain>
    </source>
</reference>
<accession>A0AAE4FF07</accession>
<protein>
    <recommendedName>
        <fullName evidence="1">Glucosamine inositolphosphorylceramide transferase 1 N-terminal domain-containing protein</fullName>
    </recommendedName>
</protein>
<dbReference type="SUPFAM" id="SSF75005">
    <property type="entry name" value="Arabinanase/levansucrase/invertase"/>
    <property type="match status" value="1"/>
</dbReference>
<gene>
    <name evidence="2" type="ORF">OSC06_17550</name>
</gene>
<organism evidence="2 3">
    <name type="scientific">Morganella morganii</name>
    <name type="common">Proteus morganii</name>
    <dbReference type="NCBI Taxonomy" id="582"/>
    <lineage>
        <taxon>Bacteria</taxon>
        <taxon>Pseudomonadati</taxon>
        <taxon>Pseudomonadota</taxon>
        <taxon>Gammaproteobacteria</taxon>
        <taxon>Enterobacterales</taxon>
        <taxon>Morganellaceae</taxon>
        <taxon>Morganella</taxon>
    </lineage>
</organism>
<dbReference type="InterPro" id="IPR023296">
    <property type="entry name" value="Glyco_hydro_beta-prop_sf"/>
</dbReference>
<dbReference type="Proteomes" id="UP001182247">
    <property type="component" value="Unassembled WGS sequence"/>
</dbReference>
<evidence type="ECO:0000313" key="2">
    <source>
        <dbReference type="EMBL" id="MDS0899765.1"/>
    </source>
</evidence>
<dbReference type="InterPro" id="IPR056442">
    <property type="entry name" value="GINT1_N"/>
</dbReference>
<proteinExistence type="predicted"/>
<dbReference type="RefSeq" id="WP_079549459.1">
    <property type="nucleotide sequence ID" value="NZ_CAXOML010000025.1"/>
</dbReference>
<feature type="domain" description="Glucosamine inositolphosphorylceramide transferase 1 N-terminal" evidence="1">
    <location>
        <begin position="126"/>
        <end position="329"/>
    </location>
</feature>
<dbReference type="AlphaFoldDB" id="A0AAE4FF07"/>
<evidence type="ECO:0000259" key="1">
    <source>
        <dbReference type="Pfam" id="PF24793"/>
    </source>
</evidence>
<dbReference type="EMBL" id="JAPKIY010000036">
    <property type="protein sequence ID" value="MDS0899765.1"/>
    <property type="molecule type" value="Genomic_DNA"/>
</dbReference>
<evidence type="ECO:0000313" key="3">
    <source>
        <dbReference type="Proteomes" id="UP001182247"/>
    </source>
</evidence>
<dbReference type="Pfam" id="PF24793">
    <property type="entry name" value="GINT1_N"/>
    <property type="match status" value="1"/>
</dbReference>
<sequence length="382" mass="44719">MVSLKIGSGRSLSLEIMLSTIFYDSLLFEITDDNGEKINYSLLPNRISFKKNKILVDSKICMLQERYGYKINIRNPSYSRSIFTPLLYAILFFKTLFTKIFIPSQWILAFKEKSTDKWSKIKFDNNELMADPFIYYHNSKYYVLYEALNYDTDKGYISIGTLDVKNKEIIDNHIIIEENYHLSYPFILKINDELYIIPESSYNNTIDLYKCIEFPYKWEKIRTLIDNISAVDTNLINKNGLWYLLTSEKKMGVSFGDELSLYVTDDPLSGTFLPVIGNPVVHDISKSRNAGEILNNIRVSQDCSKRYGYRVNFMEINELSENNYSERYIKSLKLPFGTIAMHTYNSAENIEIVDLKIINISPYFLYRNLCRIIKKLKTKILK</sequence>
<comment type="caution">
    <text evidence="2">The sequence shown here is derived from an EMBL/GenBank/DDBJ whole genome shotgun (WGS) entry which is preliminary data.</text>
</comment>
<name>A0AAE4FF07_MORMO</name>